<feature type="region of interest" description="Disordered" evidence="11">
    <location>
        <begin position="553"/>
        <end position="573"/>
    </location>
</feature>
<keyword evidence="8" id="KW-0739">Sodium transport</keyword>
<name>A0AAW1QDY7_9CHLO</name>
<evidence type="ECO:0000256" key="12">
    <source>
        <dbReference type="SAM" id="Phobius"/>
    </source>
</evidence>
<evidence type="ECO:0000256" key="7">
    <source>
        <dbReference type="ARBA" id="ARBA00023136"/>
    </source>
</evidence>
<feature type="region of interest" description="Disordered" evidence="11">
    <location>
        <begin position="818"/>
        <end position="923"/>
    </location>
</feature>
<protein>
    <recommendedName>
        <fullName evidence="13">Cation/H+ exchanger transmembrane domain-containing protein</fullName>
    </recommendedName>
</protein>
<dbReference type="GO" id="GO:0005886">
    <property type="term" value="C:plasma membrane"/>
    <property type="evidence" value="ECO:0007669"/>
    <property type="project" value="TreeGrafter"/>
</dbReference>
<organism evidence="14 15">
    <name type="scientific">[Myrmecia] bisecta</name>
    <dbReference type="NCBI Taxonomy" id="41462"/>
    <lineage>
        <taxon>Eukaryota</taxon>
        <taxon>Viridiplantae</taxon>
        <taxon>Chlorophyta</taxon>
        <taxon>core chlorophytes</taxon>
        <taxon>Trebouxiophyceae</taxon>
        <taxon>Trebouxiales</taxon>
        <taxon>Trebouxiaceae</taxon>
        <taxon>Myrmecia</taxon>
    </lineage>
</organism>
<keyword evidence="6" id="KW-0406">Ion transport</keyword>
<dbReference type="InterPro" id="IPR018422">
    <property type="entry name" value="Cation/H_exchanger_CPA1"/>
</dbReference>
<feature type="compositionally biased region" description="Basic and acidic residues" evidence="11">
    <location>
        <begin position="861"/>
        <end position="881"/>
    </location>
</feature>
<feature type="transmembrane region" description="Helical" evidence="12">
    <location>
        <begin position="443"/>
        <end position="470"/>
    </location>
</feature>
<feature type="compositionally biased region" description="Low complexity" evidence="11">
    <location>
        <begin position="611"/>
        <end position="631"/>
    </location>
</feature>
<feature type="region of interest" description="Disordered" evidence="11">
    <location>
        <begin position="649"/>
        <end position="696"/>
    </location>
</feature>
<dbReference type="GO" id="GO:0015385">
    <property type="term" value="F:sodium:proton antiporter activity"/>
    <property type="evidence" value="ECO:0007669"/>
    <property type="project" value="InterPro"/>
</dbReference>
<feature type="transmembrane region" description="Helical" evidence="12">
    <location>
        <begin position="124"/>
        <end position="150"/>
    </location>
</feature>
<evidence type="ECO:0000256" key="1">
    <source>
        <dbReference type="ARBA" id="ARBA00004141"/>
    </source>
</evidence>
<dbReference type="GO" id="GO:0015386">
    <property type="term" value="F:potassium:proton antiporter activity"/>
    <property type="evidence" value="ECO:0007669"/>
    <property type="project" value="TreeGrafter"/>
</dbReference>
<evidence type="ECO:0000256" key="3">
    <source>
        <dbReference type="ARBA" id="ARBA00022692"/>
    </source>
</evidence>
<feature type="region of interest" description="Disordered" evidence="11">
    <location>
        <begin position="597"/>
        <end position="631"/>
    </location>
</feature>
<evidence type="ECO:0000256" key="6">
    <source>
        <dbReference type="ARBA" id="ARBA00023065"/>
    </source>
</evidence>
<feature type="transmembrane region" description="Helical" evidence="12">
    <location>
        <begin position="243"/>
        <end position="262"/>
    </location>
</feature>
<feature type="domain" description="Cation/H+ exchanger transmembrane" evidence="13">
    <location>
        <begin position="45"/>
        <end position="467"/>
    </location>
</feature>
<dbReference type="GO" id="GO:0098719">
    <property type="term" value="P:sodium ion import across plasma membrane"/>
    <property type="evidence" value="ECO:0007669"/>
    <property type="project" value="TreeGrafter"/>
</dbReference>
<feature type="region of interest" description="Disordered" evidence="11">
    <location>
        <begin position="1505"/>
        <end position="1533"/>
    </location>
</feature>
<evidence type="ECO:0000313" key="15">
    <source>
        <dbReference type="Proteomes" id="UP001489004"/>
    </source>
</evidence>
<feature type="region of interest" description="Disordered" evidence="11">
    <location>
        <begin position="771"/>
        <end position="806"/>
    </location>
</feature>
<sequence length="1581" mass="171362">MVAESGGAEDYCSHFEVTYAHRVNNPAAYDWCTVPEHSYDLILFACLAVIAACLFYGRLSTLLVLVAGGAVQGLMFSGNLGRFGNSIAIWLGIAPYELFFYIFLPPLLFDAAIRIDFFLFKQMVVQVITLAFLVVGGTCALLIPIMLYVFRLSTQGWSWQHVALLGSILASTDAVAIVATMKSSGGPRRLRALLEGESLLNDASSITLFVIFLGKVTELNQDPNTTDSGWSVLGNVVGDMCKLAAGGLAIGLAFGVAVRYMLRYLRRKGAGIDACVGLTFGVAYLAFYVANGPCHFSGVIAVAVFGLHGASTSRWDMGHQESEAFEAFWDSVAFVTNAIIFFFAGASSINFLVRSSEELVNEGQAHVLVTALWELPLVWLVMFAIRFVLLGIFQPLFRVMRSKLSLRDMIFTTAAGLRGSISLILASAVVIADNQYQPTSRRIISVIILWTAGFVLLTLVINAPLLPLVLRLTGLNKEPEAKKQMWLKASRAVVFHTTKTIERLRDEPDEMLRGVDWGAVERYVDLKELVPENAARLHDKWWRKLFARLRRTKPSTPATATESHGETPTLDLASSSKYFGRPATWNVVDLEAGVQPGSDASGASLDSTDVPSASAASLSEPPSRAQSRLALSSSEAALSAASATLPFPGSATSSMSAALPPSGSQPHLVRDSAGSSRHAATVRFASDSQESGGEVSAEPVPVSLSLAEQVAGGFVMTAAGPLPLPLSYVGSRASNNTLAGPPNFNRSSQSTILNNLMRKSKKTAADLEPTGWVPNLVQDSPGCRPPHLRGPTPRLSAGSPSSQEMSVPAVWAEAFKKQQGATETWHSGQTKRAELPFRSAMRRNQSDSNMAAATEGGGPEKLTRQGSEGKPRGPRPPRSEGGDGSVRGGKSPRKGKEAAKPSSIELAGRQHRHKPSVPQLGPGELADARTRLAAGLKRYFHGKRAQGLLSSQGMRILDNACDIWIDSPAQKMNMWKFLERDAVGRFTIQLLAGHSAAIRKINVAMRQRSIGHRGRMRGHILHWLRWPFAQALRLVQWQLGRTMLLACEVAMEYMLGLSYSPQMQMLRSNPAARQLLAEVQDEIAKVWRFIIDREIEAPERFQAIQSYRATMAVLRQQGDFVAELFSSGVVDEMERDRLLKPIEKRERQLHHEGPTWKAPEVLEVLRNLPFARHLPKRIVEELLVCGRLRMYKAQDTVYNPALGGIAIVCSGLVRIIHKAPGQEPQEYFIGTGGMVGLYNALTGVALPGQLEALAEGNSLMDGPLIFHLHQSGVAMIRKRAAAREGVFQQMELDMIRMAGLFLVERLKPQLFAYLVALLSEVTLVRRAPHTLRGATDHQPRNQSLLEAKLAAQEAEEEAELDAEELLHNQAWDLYVELTRGLTAADVLEVPAGGTYRFRSHAVLLRGAMLTSPRIVEGAADPAAGDAGAPASPPEFQQLVYQAPFLLPLLISAVRPEGHAGEPHDTVSFTAGPTGATLLVCPTADGRPTTHDDAIVVNVNQAEGDAAAASSSQAAPGADPALNPKPAPPLTRSPSLIQLSSIRPLGLTTSDANELIRPVPQGPDDWWVGYRNSVLAEAPAEG</sequence>
<dbReference type="PANTHER" id="PTHR10110:SF197">
    <property type="entry name" value="SODIUM_HYDROGEN EXCHANGER"/>
    <property type="match status" value="1"/>
</dbReference>
<feature type="compositionally biased region" description="Polar residues" evidence="11">
    <location>
        <begin position="819"/>
        <end position="830"/>
    </location>
</feature>
<dbReference type="Proteomes" id="UP001489004">
    <property type="component" value="Unassembled WGS sequence"/>
</dbReference>
<comment type="subcellular location">
    <subcellularLocation>
        <location evidence="1">Membrane</location>
        <topology evidence="1">Multi-pass membrane protein</topology>
    </subcellularLocation>
</comment>
<feature type="transmembrane region" description="Helical" evidence="12">
    <location>
        <begin position="162"/>
        <end position="181"/>
    </location>
</feature>
<keyword evidence="5" id="KW-0915">Sodium</keyword>
<keyword evidence="2" id="KW-0813">Transport</keyword>
<dbReference type="Gene3D" id="6.10.140.1330">
    <property type="match status" value="1"/>
</dbReference>
<comment type="catalytic activity">
    <reaction evidence="10">
        <text>K(+)(in) + H(+)(out) = K(+)(out) + H(+)(in)</text>
        <dbReference type="Rhea" id="RHEA:29467"/>
        <dbReference type="ChEBI" id="CHEBI:15378"/>
        <dbReference type="ChEBI" id="CHEBI:29103"/>
    </reaction>
</comment>
<evidence type="ECO:0000256" key="8">
    <source>
        <dbReference type="ARBA" id="ARBA00023201"/>
    </source>
</evidence>
<reference evidence="14 15" key="1">
    <citation type="journal article" date="2024" name="Nat. Commun.">
        <title>Phylogenomics reveals the evolutionary origins of lichenization in chlorophyte algae.</title>
        <authorList>
            <person name="Puginier C."/>
            <person name="Libourel C."/>
            <person name="Otte J."/>
            <person name="Skaloud P."/>
            <person name="Haon M."/>
            <person name="Grisel S."/>
            <person name="Petersen M."/>
            <person name="Berrin J.G."/>
            <person name="Delaux P.M."/>
            <person name="Dal Grande F."/>
            <person name="Keller J."/>
        </authorList>
    </citation>
    <scope>NUCLEOTIDE SEQUENCE [LARGE SCALE GENOMIC DNA]</scope>
    <source>
        <strain evidence="14 15">SAG 2043</strain>
    </source>
</reference>
<proteinExistence type="predicted"/>
<feature type="compositionally biased region" description="Low complexity" evidence="11">
    <location>
        <begin position="1505"/>
        <end position="1520"/>
    </location>
</feature>
<dbReference type="GO" id="GO:0051453">
    <property type="term" value="P:regulation of intracellular pH"/>
    <property type="evidence" value="ECO:0007669"/>
    <property type="project" value="TreeGrafter"/>
</dbReference>
<evidence type="ECO:0000256" key="11">
    <source>
        <dbReference type="SAM" id="MobiDB-lite"/>
    </source>
</evidence>
<keyword evidence="3 12" id="KW-0812">Transmembrane</keyword>
<feature type="transmembrane region" description="Helical" evidence="12">
    <location>
        <begin position="83"/>
        <end position="104"/>
    </location>
</feature>
<keyword evidence="15" id="KW-1185">Reference proteome</keyword>
<dbReference type="EMBL" id="JALJOR010000003">
    <property type="protein sequence ID" value="KAK9819620.1"/>
    <property type="molecule type" value="Genomic_DNA"/>
</dbReference>
<evidence type="ECO:0000256" key="5">
    <source>
        <dbReference type="ARBA" id="ARBA00023053"/>
    </source>
</evidence>
<feature type="transmembrane region" description="Helical" evidence="12">
    <location>
        <begin position="377"/>
        <end position="397"/>
    </location>
</feature>
<dbReference type="InterPro" id="IPR018490">
    <property type="entry name" value="cNMP-bd_dom_sf"/>
</dbReference>
<evidence type="ECO:0000256" key="10">
    <source>
        <dbReference type="ARBA" id="ARBA00047912"/>
    </source>
</evidence>
<gene>
    <name evidence="14" type="ORF">WJX72_000338</name>
</gene>
<accession>A0AAW1QDY7</accession>
<feature type="compositionally biased region" description="Polar residues" evidence="11">
    <location>
        <begin position="842"/>
        <end position="851"/>
    </location>
</feature>
<dbReference type="PANTHER" id="PTHR10110">
    <property type="entry name" value="SODIUM/HYDROGEN EXCHANGER"/>
    <property type="match status" value="1"/>
</dbReference>
<dbReference type="Pfam" id="PF00999">
    <property type="entry name" value="Na_H_Exchanger"/>
    <property type="match status" value="1"/>
</dbReference>
<feature type="transmembrane region" description="Helical" evidence="12">
    <location>
        <begin position="409"/>
        <end position="431"/>
    </location>
</feature>
<evidence type="ECO:0000256" key="4">
    <source>
        <dbReference type="ARBA" id="ARBA00022989"/>
    </source>
</evidence>
<keyword evidence="7 12" id="KW-0472">Membrane</keyword>
<comment type="catalytic activity">
    <reaction evidence="9">
        <text>Na(+)(in) + H(+)(out) = Na(+)(out) + H(+)(in)</text>
        <dbReference type="Rhea" id="RHEA:29419"/>
        <dbReference type="ChEBI" id="CHEBI:15378"/>
        <dbReference type="ChEBI" id="CHEBI:29101"/>
    </reaction>
</comment>
<dbReference type="InterPro" id="IPR006153">
    <property type="entry name" value="Cation/H_exchanger_TM"/>
</dbReference>
<evidence type="ECO:0000313" key="14">
    <source>
        <dbReference type="EMBL" id="KAK9819620.1"/>
    </source>
</evidence>
<feature type="transmembrane region" description="Helical" evidence="12">
    <location>
        <begin position="327"/>
        <end position="353"/>
    </location>
</feature>
<feature type="transmembrane region" description="Helical" evidence="12">
    <location>
        <begin position="41"/>
        <end position="71"/>
    </location>
</feature>
<evidence type="ECO:0000256" key="2">
    <source>
        <dbReference type="ARBA" id="ARBA00022448"/>
    </source>
</evidence>
<evidence type="ECO:0000259" key="13">
    <source>
        <dbReference type="Pfam" id="PF00999"/>
    </source>
</evidence>
<evidence type="ECO:0000256" key="9">
    <source>
        <dbReference type="ARBA" id="ARBA00047524"/>
    </source>
</evidence>
<comment type="caution">
    <text evidence="14">The sequence shown here is derived from an EMBL/GenBank/DDBJ whole genome shotgun (WGS) entry which is preliminary data.</text>
</comment>
<keyword evidence="4 12" id="KW-1133">Transmembrane helix</keyword>
<dbReference type="SUPFAM" id="SSF51206">
    <property type="entry name" value="cAMP-binding domain-like"/>
    <property type="match status" value="1"/>
</dbReference>